<dbReference type="AlphaFoldDB" id="A0A1B9HZ59"/>
<organism evidence="3">
    <name type="scientific">Kwoniella pini CBS 10737</name>
    <dbReference type="NCBI Taxonomy" id="1296096"/>
    <lineage>
        <taxon>Eukaryota</taxon>
        <taxon>Fungi</taxon>
        <taxon>Dikarya</taxon>
        <taxon>Basidiomycota</taxon>
        <taxon>Agaricomycotina</taxon>
        <taxon>Tremellomycetes</taxon>
        <taxon>Tremellales</taxon>
        <taxon>Cryptococcaceae</taxon>
        <taxon>Kwoniella</taxon>
    </lineage>
</organism>
<keyword evidence="2" id="KW-0472">Membrane</keyword>
<keyword evidence="2" id="KW-0812">Transmembrane</keyword>
<feature type="compositionally biased region" description="Low complexity" evidence="1">
    <location>
        <begin position="199"/>
        <end position="217"/>
    </location>
</feature>
<feature type="compositionally biased region" description="Low complexity" evidence="1">
    <location>
        <begin position="416"/>
        <end position="425"/>
    </location>
</feature>
<reference evidence="3" key="1">
    <citation type="submission" date="2013-07" db="EMBL/GenBank/DDBJ databases">
        <title>The Genome Sequence of Cryptococcus pinus CBS10737.</title>
        <authorList>
            <consortium name="The Broad Institute Genome Sequencing Platform"/>
            <person name="Cuomo C."/>
            <person name="Litvintseva A."/>
            <person name="Chen Y."/>
            <person name="Heitman J."/>
            <person name="Sun S."/>
            <person name="Springer D."/>
            <person name="Dromer F."/>
            <person name="Young S.K."/>
            <person name="Zeng Q."/>
            <person name="Gargeya S."/>
            <person name="Fitzgerald M."/>
            <person name="Abouelleil A."/>
            <person name="Alvarado L."/>
            <person name="Berlin A.M."/>
            <person name="Chapman S.B."/>
            <person name="Dewar J."/>
            <person name="Goldberg J."/>
            <person name="Griggs A."/>
            <person name="Gujja S."/>
            <person name="Hansen M."/>
            <person name="Howarth C."/>
            <person name="Imamovic A."/>
            <person name="Larimer J."/>
            <person name="McCowan C."/>
            <person name="Murphy C."/>
            <person name="Pearson M."/>
            <person name="Priest M."/>
            <person name="Roberts A."/>
            <person name="Saif S."/>
            <person name="Shea T."/>
            <person name="Sykes S."/>
            <person name="Wortman J."/>
            <person name="Nusbaum C."/>
            <person name="Birren B."/>
        </authorList>
    </citation>
    <scope>NUCLEOTIDE SEQUENCE [LARGE SCALE GENOMIC DNA]</scope>
    <source>
        <strain evidence="3">CBS 10737</strain>
    </source>
</reference>
<dbReference type="GeneID" id="30173710"/>
<evidence type="ECO:0000256" key="2">
    <source>
        <dbReference type="SAM" id="Phobius"/>
    </source>
</evidence>
<feature type="compositionally biased region" description="Polar residues" evidence="1">
    <location>
        <begin position="482"/>
        <end position="502"/>
    </location>
</feature>
<feature type="compositionally biased region" description="Polar residues" evidence="1">
    <location>
        <begin position="1"/>
        <end position="14"/>
    </location>
</feature>
<feature type="compositionally biased region" description="Low complexity" evidence="1">
    <location>
        <begin position="30"/>
        <end position="40"/>
    </location>
</feature>
<feature type="compositionally biased region" description="Low complexity" evidence="1">
    <location>
        <begin position="82"/>
        <end position="94"/>
    </location>
</feature>
<feature type="compositionally biased region" description="Low complexity" evidence="1">
    <location>
        <begin position="333"/>
        <end position="358"/>
    </location>
</feature>
<feature type="transmembrane region" description="Helical" evidence="2">
    <location>
        <begin position="733"/>
        <end position="752"/>
    </location>
</feature>
<evidence type="ECO:0000313" key="5">
    <source>
        <dbReference type="Proteomes" id="UP000094020"/>
    </source>
</evidence>
<dbReference type="STRING" id="1296096.A0A1B9HZ59"/>
<feature type="compositionally biased region" description="Polar residues" evidence="1">
    <location>
        <begin position="147"/>
        <end position="158"/>
    </location>
</feature>
<dbReference type="Proteomes" id="UP000094020">
    <property type="component" value="Chromosome 10"/>
</dbReference>
<dbReference type="EMBL" id="CP144528">
    <property type="protein sequence ID" value="WWC73149.1"/>
    <property type="molecule type" value="Genomic_DNA"/>
</dbReference>
<feature type="compositionally biased region" description="Polar residues" evidence="1">
    <location>
        <begin position="431"/>
        <end position="447"/>
    </location>
</feature>
<evidence type="ECO:0000313" key="4">
    <source>
        <dbReference type="EMBL" id="WWC73149.1"/>
    </source>
</evidence>
<accession>A0A1B9HZ59</accession>
<dbReference type="GO" id="GO:0034599">
    <property type="term" value="P:cellular response to oxidative stress"/>
    <property type="evidence" value="ECO:0007669"/>
    <property type="project" value="InterPro"/>
</dbReference>
<reference evidence="3" key="3">
    <citation type="submission" date="2016-07" db="EMBL/GenBank/DDBJ databases">
        <title>Evolution of pathogenesis and genome organization in the Tremellales.</title>
        <authorList>
            <person name="Cuomo C."/>
            <person name="Litvintseva A."/>
            <person name="Heitman J."/>
            <person name="Chen Y."/>
            <person name="Sun S."/>
            <person name="Springer D."/>
            <person name="Dromer F."/>
            <person name="Young S."/>
            <person name="Zeng Q."/>
            <person name="Chapman S."/>
            <person name="Gujja S."/>
            <person name="Saif S."/>
            <person name="Birren B."/>
        </authorList>
    </citation>
    <scope>NUCLEOTIDE SEQUENCE</scope>
    <source>
        <strain evidence="3">CBS 10737</strain>
    </source>
</reference>
<feature type="compositionally biased region" description="Polar residues" evidence="1">
    <location>
        <begin position="219"/>
        <end position="234"/>
    </location>
</feature>
<dbReference type="GO" id="GO:0006487">
    <property type="term" value="P:protein N-linked glycosylation"/>
    <property type="evidence" value="ECO:0007669"/>
    <property type="project" value="TreeGrafter"/>
</dbReference>
<dbReference type="PANTHER" id="PTHR28147:SF1">
    <property type="entry name" value="N-GLYCOSYLATION PROTEIN EOS1"/>
    <property type="match status" value="1"/>
</dbReference>
<feature type="transmembrane region" description="Helical" evidence="2">
    <location>
        <begin position="525"/>
        <end position="549"/>
    </location>
</feature>
<dbReference type="InterPro" id="IPR021100">
    <property type="entry name" value="N-glycosylation_EOS1"/>
</dbReference>
<dbReference type="GO" id="GO:0005789">
    <property type="term" value="C:endoplasmic reticulum membrane"/>
    <property type="evidence" value="ECO:0007669"/>
    <property type="project" value="InterPro"/>
</dbReference>
<evidence type="ECO:0000256" key="1">
    <source>
        <dbReference type="SAM" id="MobiDB-lite"/>
    </source>
</evidence>
<feature type="region of interest" description="Disordered" evidence="1">
    <location>
        <begin position="1"/>
        <end position="382"/>
    </location>
</feature>
<sequence length="760" mass="82493">MSLTSSPPSISPRQSHTDLIYQQYYRKPASLSSSPGSSTSYNHAVPSSQTSSGLSSPDRSRSRSNTINTSTGGFPAKPNVIRSTSTRSAPTSPSGRLVMQGLTPLNNISTLPSDATPTYSQGSQKVYAQRLSQQQQSQGLMGPPATLPSQYNLNQQRPPQFHSHSLPPANPLLTLPVSGSNQQPSPAHISLAGPSRQQSYPNAIPIPIPSNSSHMPSAKSITRTRPRQSFSSAWSHGEDSGLDSDATVRPGSKGDMSRHKGSLSQPDLTVLRSKRVEGWAGHMRSEGGPTKTPIPQADIPSGGEIKRRSSGHRQKTPPSSYSKTPPSDKEGWLPASPSRSYSSLSSLRKSPSSSPRSSQLNIPTMSPIIPNRVITPLSNSSSEDEEYVSLISSGINRTSSSLERGSSEDADDDYESTSTSTNSPGGSSGSITFSPKRTKRFGSSGNLRSRFPLDRKGSYPSISSTSTTSNDAGGLGLNLNGDTSETITAKTDKTTSSMENTSKSKGLVEKFEDFFRNSTLLPLRLLAIIPSLWGICVLVEALITGGLWVDVWPWGVDLSREALERLVAGGENTEGVWRSCDRGDAILCIAWAICTAHFCFSLTTGLTHRWRSYYSLPSTITRLVSLQCLCWPATYLTLWFLGAKRLLLCWVVIGVTTGWSRTIQMWVTSNVIPSNTIKEQDKNNLDNGGGGDTTPNLKNINLIGPPEIPDGLSTWESFKWGRKWDWDKIAREVIWKIGFLLLVTCAWLFWGIEKGMKVRG</sequence>
<reference evidence="4" key="2">
    <citation type="submission" date="2013-07" db="EMBL/GenBank/DDBJ databases">
        <authorList>
            <consortium name="The Broad Institute Genome Sequencing Platform"/>
            <person name="Cuomo C."/>
            <person name="Litvintseva A."/>
            <person name="Chen Y."/>
            <person name="Heitman J."/>
            <person name="Sun S."/>
            <person name="Springer D."/>
            <person name="Dromer F."/>
            <person name="Young S.K."/>
            <person name="Zeng Q."/>
            <person name="Gargeya S."/>
            <person name="Fitzgerald M."/>
            <person name="Abouelleil A."/>
            <person name="Alvarado L."/>
            <person name="Berlin A.M."/>
            <person name="Chapman S.B."/>
            <person name="Dewar J."/>
            <person name="Goldberg J."/>
            <person name="Griggs A."/>
            <person name="Gujja S."/>
            <person name="Hansen M."/>
            <person name="Howarth C."/>
            <person name="Imamovic A."/>
            <person name="Larimer J."/>
            <person name="McCowan C."/>
            <person name="Murphy C."/>
            <person name="Pearson M."/>
            <person name="Priest M."/>
            <person name="Roberts A."/>
            <person name="Saif S."/>
            <person name="Shea T."/>
            <person name="Sykes S."/>
            <person name="Wortman J."/>
            <person name="Nusbaum C."/>
            <person name="Birren B."/>
        </authorList>
    </citation>
    <scope>NUCLEOTIDE SEQUENCE</scope>
    <source>
        <strain evidence="4">CBS 10737</strain>
    </source>
</reference>
<dbReference type="RefSeq" id="XP_019009781.1">
    <property type="nucleotide sequence ID" value="XM_019157063.1"/>
</dbReference>
<dbReference type="Pfam" id="PF12326">
    <property type="entry name" value="EOS1"/>
    <property type="match status" value="1"/>
</dbReference>
<feature type="compositionally biased region" description="Polar residues" evidence="1">
    <location>
        <begin position="103"/>
        <end position="126"/>
    </location>
</feature>
<feature type="compositionally biased region" description="Low complexity" evidence="1">
    <location>
        <begin position="316"/>
        <end position="325"/>
    </location>
</feature>
<feature type="compositionally biased region" description="Low complexity" evidence="1">
    <location>
        <begin position="47"/>
        <end position="71"/>
    </location>
</feature>
<name>A0A1B9HZ59_9TREE</name>
<dbReference type="KEGG" id="kpin:30173710"/>
<protein>
    <submittedName>
        <fullName evidence="3">Uncharacterized protein</fullName>
    </submittedName>
</protein>
<dbReference type="OrthoDB" id="2139606at2759"/>
<proteinExistence type="predicted"/>
<keyword evidence="5" id="KW-1185">Reference proteome</keyword>
<feature type="region of interest" description="Disordered" evidence="1">
    <location>
        <begin position="396"/>
        <end position="502"/>
    </location>
</feature>
<keyword evidence="2" id="KW-1133">Transmembrane helix</keyword>
<dbReference type="PANTHER" id="PTHR28147">
    <property type="entry name" value="N-GLYCOSYLATION PROTEIN EOS1"/>
    <property type="match status" value="1"/>
</dbReference>
<reference evidence="4" key="4">
    <citation type="submission" date="2024-02" db="EMBL/GenBank/DDBJ databases">
        <title>Comparative genomics of Cryptococcus and Kwoniella reveals pathogenesis evolution and contrasting modes of karyotype evolution via chromosome fusion or intercentromeric recombination.</title>
        <authorList>
            <person name="Coelho M.A."/>
            <person name="David-Palma M."/>
            <person name="Shea T."/>
            <person name="Bowers K."/>
            <person name="McGinley-Smith S."/>
            <person name="Mohammad A.W."/>
            <person name="Gnirke A."/>
            <person name="Yurkov A.M."/>
            <person name="Nowrousian M."/>
            <person name="Sun S."/>
            <person name="Cuomo C.A."/>
            <person name="Heitman J."/>
        </authorList>
    </citation>
    <scope>NUCLEOTIDE SEQUENCE</scope>
    <source>
        <strain evidence="4">CBS 10737</strain>
    </source>
</reference>
<dbReference type="EMBL" id="KI894013">
    <property type="protein sequence ID" value="OCF48562.1"/>
    <property type="molecule type" value="Genomic_DNA"/>
</dbReference>
<evidence type="ECO:0000313" key="3">
    <source>
        <dbReference type="EMBL" id="OCF48562.1"/>
    </source>
</evidence>
<gene>
    <name evidence="3" type="ORF">I206_05341</name>
    <name evidence="4" type="ORF">I206_107115</name>
</gene>